<evidence type="ECO:0000256" key="1">
    <source>
        <dbReference type="SAM" id="MobiDB-lite"/>
    </source>
</evidence>
<organism evidence="2 3">
    <name type="scientific">Marinoscillum furvescens DSM 4134</name>
    <dbReference type="NCBI Taxonomy" id="1122208"/>
    <lineage>
        <taxon>Bacteria</taxon>
        <taxon>Pseudomonadati</taxon>
        <taxon>Bacteroidota</taxon>
        <taxon>Cytophagia</taxon>
        <taxon>Cytophagales</taxon>
        <taxon>Reichenbachiellaceae</taxon>
        <taxon>Marinoscillum</taxon>
    </lineage>
</organism>
<evidence type="ECO:0000313" key="3">
    <source>
        <dbReference type="Proteomes" id="UP000256779"/>
    </source>
</evidence>
<protein>
    <submittedName>
        <fullName evidence="2">CARDB protein</fullName>
    </submittedName>
</protein>
<dbReference type="Proteomes" id="UP000256779">
    <property type="component" value="Unassembled WGS sequence"/>
</dbReference>
<sequence>MRYFFFGIVLIASLGVTAQSELLKICENDSAYISLDVEGTTYWYFRTLQETTYSQIAEGTSLKIEDMEGYVFGILETKDCDVIVSDTMMVLSVGNLSSLTDNQNLLQIDTSKLYVNASYQIINPFYDSLGDNPKYPDQIQWLIKKDDAVVSVNNLLKSVDSLPLNPKWIQIHPTDSVLTSPDNNWTYPYYQYLYEFQDRIIFNGCDTLSQINTTALLNGQNFFFSHLTVEDPLFIGFLSGSKQTLTARDSAFLMLGIKNSSGADLPPLELKMTLRSLTDSSDSYEFRDSIPSISSDASYIFGEDVDYFPIWPDDMPSGEYEGIVKVLAIDSKTFERIPIGYGYKTFTYLNDHEGSYKLSAEPTLDLNAYCGQHGVSIKLSNESPIHRNNLKLYHQRIYNDSVMSAPYALAAIDKMNAYQDLDFFPTLHLSADFSNHFILIDEYRMDTLARCTLSLPNAEHNEYRVESFYLEVNGMRLHESIGSRKTSLGDFVKHHYTYKYTGESPDDWVKLSQDFDPTKYQFMVHDTINLGLADTLVFSLGSLFGSSLGENLTYQLRLRSIDHQDTLVIAEDTFDISAAEEGVSHNGITYSFPNGYVVDEFARFGEILNQWSRSGTAFLDIIPNTQRCLGAQVNQLTVFMQVDEHQDFLPDLSGVPTVEEVFHENDSISLHYRLIVTNDGNGTAPASHIALMRNDTILAGEINLTYTYQYQLYNRHFSPKRSAYMAEVKQLLEVPELAPGEQDTIDMYVPLTDTTNWYIFQLDYQNTFLEYNEGQNTHLALSNNCPEGTVFLQPEITLDFHGKTSNGLDDFTVDSRTGHHYLGKVAPNDTLDVGFRIYNKGYSQSKATKAFVKIVPLPPIENAWYQLTDDEISRAITVDTLDIPEIAATRSVYHPFVALRALFEPAKYIEPGNGIGVFLEIDPESVNRVCDPSWDYIHYYDHIQRIFIQGNEVTVSSISEIPTNLSCGEEFTIDITLQNSSPDFSTNETFYLKLKDTFGLLDSVAINGIKAPTTIGEYVEKVVSVPVHVSPDIDSEGTIKYQLEIILDMENTGADKKIQEYQLRETIHVDFEPGTLSMVSIDSATNQKISWSEVEGASGYKYRLTHKSTSDILKQGTTQVTSISPNLKYQGNIPVEVAIVAYNQSCGLSNVTKETFNFDQPLLTNEDIPDVPPNEAEPESGPDPNALVPPKLLKPTNGASNLCIAFPNLTVEPHHEDFQIAYIFYMGTSPENLLRVNKFPEKDATLSISSQKTDEFVNQYLPLQENTTYFWTVAATHDGTFEYNSAIDTWEWKDGPIVENKEVFSFKTGTIEGTTNQPLPTPMIVYPENGATDIPICKWPKWEASDYCEAYKVRHFYGTDPDNLTELDNVDFNRTIVSNEYNTTYYYKIELYNGSETSSSETISFTTNGGSVNKPQIMYPYDSSLVDVNTSLVIDHNGNLDRDRCGPVYYTVLLNGDPVWHSEYAVGHEVKLPRLLYNKSYELVVKAYDENNNQVFSDVVTFRTKTAPPPPPGDTGGGDAGGGSNDGDSDNSLPDSGYCWWEAVVLEQKYDVSTKKQWVKFTNPNNFRVHYKYYFPKADGTFDVGTWDLDPGETSTEHGFGVENCYLVLYMKYDDRASCAFPDEKAVDWRACGL</sequence>
<name>A0A3D9KX42_MARFU</name>
<evidence type="ECO:0000313" key="2">
    <source>
        <dbReference type="EMBL" id="RED93207.1"/>
    </source>
</evidence>
<feature type="compositionally biased region" description="Gly residues" evidence="1">
    <location>
        <begin position="1514"/>
        <end position="1525"/>
    </location>
</feature>
<proteinExistence type="predicted"/>
<gene>
    <name evidence="2" type="ORF">C7460_12646</name>
</gene>
<dbReference type="RefSeq" id="WP_115870004.1">
    <property type="nucleotide sequence ID" value="NZ_QREG01000026.1"/>
</dbReference>
<feature type="region of interest" description="Disordered" evidence="1">
    <location>
        <begin position="1163"/>
        <end position="1188"/>
    </location>
</feature>
<reference evidence="2 3" key="1">
    <citation type="submission" date="2018-07" db="EMBL/GenBank/DDBJ databases">
        <title>Genomic Encyclopedia of Type Strains, Phase IV (KMG-IV): sequencing the most valuable type-strain genomes for metagenomic binning, comparative biology and taxonomic classification.</title>
        <authorList>
            <person name="Goeker M."/>
        </authorList>
    </citation>
    <scope>NUCLEOTIDE SEQUENCE [LARGE SCALE GENOMIC DNA]</scope>
    <source>
        <strain evidence="2 3">DSM 4134</strain>
    </source>
</reference>
<keyword evidence="3" id="KW-1185">Reference proteome</keyword>
<comment type="caution">
    <text evidence="2">The sequence shown here is derived from an EMBL/GenBank/DDBJ whole genome shotgun (WGS) entry which is preliminary data.</text>
</comment>
<dbReference type="EMBL" id="QREG01000026">
    <property type="protein sequence ID" value="RED93207.1"/>
    <property type="molecule type" value="Genomic_DNA"/>
</dbReference>
<accession>A0A3D9KX42</accession>
<feature type="region of interest" description="Disordered" evidence="1">
    <location>
        <begin position="1503"/>
        <end position="1531"/>
    </location>
</feature>